<dbReference type="EMBL" id="PXYL01000001">
    <property type="protein sequence ID" value="PSJ64032.1"/>
    <property type="molecule type" value="Genomic_DNA"/>
</dbReference>
<organism evidence="2 3">
    <name type="scientific">Pseudaminobacter soli</name>
    <name type="common">ex Li et al. 2025</name>
    <dbReference type="NCBI Taxonomy" id="1295366"/>
    <lineage>
        <taxon>Bacteria</taxon>
        <taxon>Pseudomonadati</taxon>
        <taxon>Pseudomonadota</taxon>
        <taxon>Alphaproteobacteria</taxon>
        <taxon>Hyphomicrobiales</taxon>
        <taxon>Phyllobacteriaceae</taxon>
        <taxon>Pseudaminobacter</taxon>
    </lineage>
</organism>
<dbReference type="RefSeq" id="WP_106722390.1">
    <property type="nucleotide sequence ID" value="NZ_PXYL01000001.1"/>
</dbReference>
<keyword evidence="3" id="KW-1185">Reference proteome</keyword>
<evidence type="ECO:0000259" key="1">
    <source>
        <dbReference type="Pfam" id="PF12146"/>
    </source>
</evidence>
<dbReference type="GO" id="GO:0016787">
    <property type="term" value="F:hydrolase activity"/>
    <property type="evidence" value="ECO:0007669"/>
    <property type="project" value="UniProtKB-KW"/>
</dbReference>
<dbReference type="SUPFAM" id="SSF53474">
    <property type="entry name" value="alpha/beta-Hydrolases"/>
    <property type="match status" value="1"/>
</dbReference>
<dbReference type="InterPro" id="IPR022742">
    <property type="entry name" value="Hydrolase_4"/>
</dbReference>
<accession>A0A2P7SNH3</accession>
<feature type="domain" description="Serine aminopeptidase S33" evidence="1">
    <location>
        <begin position="80"/>
        <end position="279"/>
    </location>
</feature>
<dbReference type="AlphaFoldDB" id="A0A2P7SNH3"/>
<dbReference type="Pfam" id="PF12146">
    <property type="entry name" value="Hydrolase_4"/>
    <property type="match status" value="1"/>
</dbReference>
<dbReference type="OrthoDB" id="5416147at2"/>
<evidence type="ECO:0000313" key="2">
    <source>
        <dbReference type="EMBL" id="PSJ64032.1"/>
    </source>
</evidence>
<reference evidence="2 3" key="1">
    <citation type="submission" date="2018-03" db="EMBL/GenBank/DDBJ databases">
        <title>The draft genome of Mesorhizobium soli JCM 19897.</title>
        <authorList>
            <person name="Li L."/>
            <person name="Liu L."/>
            <person name="Liang L."/>
            <person name="Wang T."/>
            <person name="Zhang X."/>
        </authorList>
    </citation>
    <scope>NUCLEOTIDE SEQUENCE [LARGE SCALE GENOMIC DNA]</scope>
    <source>
        <strain evidence="2 3">JCM 19897</strain>
    </source>
</reference>
<dbReference type="Proteomes" id="UP000240653">
    <property type="component" value="Unassembled WGS sequence"/>
</dbReference>
<protein>
    <submittedName>
        <fullName evidence="2">Alpha/beta hydrolase</fullName>
    </submittedName>
</protein>
<sequence length="324" mass="34940">MGRRIVIAILVLLAALALLFILGPRVPADTSVTFDPRVIGDDPQAYLERTEGKVPGIRDGLEKEIIWADPMIHAKTPISIVYIHGFSASKGEVRPLPDEVANVLDANLFYTRLKGHGQDGAAMATASVNDWINDYAEAIAIGREIGDKVVVIATSTGAALAVEAAARSGASEGVAAMALISPNFGVQASGSEILTLPWGKQIAELIIGKERSFTPRNALHEKLWTTSYPTSALLPMAALTELARKAQVENIKIPTLFIFSDLDRVTRQDLTREIAARWGAYHELVPVEATGDPDNHVIAGDAMSPSTTQFLAQRIEVWIKAMVD</sequence>
<proteinExistence type="predicted"/>
<keyword evidence="2" id="KW-0378">Hydrolase</keyword>
<dbReference type="InterPro" id="IPR029058">
    <property type="entry name" value="AB_hydrolase_fold"/>
</dbReference>
<dbReference type="Gene3D" id="3.40.50.1820">
    <property type="entry name" value="alpha/beta hydrolase"/>
    <property type="match status" value="1"/>
</dbReference>
<name>A0A2P7SNH3_9HYPH</name>
<gene>
    <name evidence="2" type="ORF">C7I85_02675</name>
</gene>
<evidence type="ECO:0000313" key="3">
    <source>
        <dbReference type="Proteomes" id="UP000240653"/>
    </source>
</evidence>
<comment type="caution">
    <text evidence="2">The sequence shown here is derived from an EMBL/GenBank/DDBJ whole genome shotgun (WGS) entry which is preliminary data.</text>
</comment>